<dbReference type="SUPFAM" id="SSF55729">
    <property type="entry name" value="Acyl-CoA N-acyltransferases (Nat)"/>
    <property type="match status" value="1"/>
</dbReference>
<dbReference type="AlphaFoldDB" id="A0A6G1L1W8"/>
<dbReference type="OrthoDB" id="2821191at2759"/>
<organism evidence="1 2">
    <name type="scientific">Teratosphaeria nubilosa</name>
    <dbReference type="NCBI Taxonomy" id="161662"/>
    <lineage>
        <taxon>Eukaryota</taxon>
        <taxon>Fungi</taxon>
        <taxon>Dikarya</taxon>
        <taxon>Ascomycota</taxon>
        <taxon>Pezizomycotina</taxon>
        <taxon>Dothideomycetes</taxon>
        <taxon>Dothideomycetidae</taxon>
        <taxon>Mycosphaerellales</taxon>
        <taxon>Teratosphaeriaceae</taxon>
        <taxon>Teratosphaeria</taxon>
    </lineage>
</organism>
<gene>
    <name evidence="1" type="ORF">EJ03DRAFT_366769</name>
</gene>
<keyword evidence="2" id="KW-1185">Reference proteome</keyword>
<dbReference type="InterPro" id="IPR016181">
    <property type="entry name" value="Acyl_CoA_acyltransferase"/>
</dbReference>
<reference evidence="1" key="1">
    <citation type="journal article" date="2020" name="Stud. Mycol.">
        <title>101 Dothideomycetes genomes: a test case for predicting lifestyles and emergence of pathogens.</title>
        <authorList>
            <person name="Haridas S."/>
            <person name="Albert R."/>
            <person name="Binder M."/>
            <person name="Bloem J."/>
            <person name="Labutti K."/>
            <person name="Salamov A."/>
            <person name="Andreopoulos B."/>
            <person name="Baker S."/>
            <person name="Barry K."/>
            <person name="Bills G."/>
            <person name="Bluhm B."/>
            <person name="Cannon C."/>
            <person name="Castanera R."/>
            <person name="Culley D."/>
            <person name="Daum C."/>
            <person name="Ezra D."/>
            <person name="Gonzalez J."/>
            <person name="Henrissat B."/>
            <person name="Kuo A."/>
            <person name="Liang C."/>
            <person name="Lipzen A."/>
            <person name="Lutzoni F."/>
            <person name="Magnuson J."/>
            <person name="Mondo S."/>
            <person name="Nolan M."/>
            <person name="Ohm R."/>
            <person name="Pangilinan J."/>
            <person name="Park H.-J."/>
            <person name="Ramirez L."/>
            <person name="Alfaro M."/>
            <person name="Sun H."/>
            <person name="Tritt A."/>
            <person name="Yoshinaga Y."/>
            <person name="Zwiers L.-H."/>
            <person name="Turgeon B."/>
            <person name="Goodwin S."/>
            <person name="Spatafora J."/>
            <person name="Crous P."/>
            <person name="Grigoriev I."/>
        </authorList>
    </citation>
    <scope>NUCLEOTIDE SEQUENCE</scope>
    <source>
        <strain evidence="1">CBS 116005</strain>
    </source>
</reference>
<evidence type="ECO:0000313" key="2">
    <source>
        <dbReference type="Proteomes" id="UP000799436"/>
    </source>
</evidence>
<sequence length="176" mass="19515">MSCGRPTFHVRDASSAACDIEFIISAWDSTLPFLQSIGAGEMWSNQPFSQREGFTEDIADLVRKSEADPKSYSRRVLIAEAYAMEDEVTDRKPVGAVMLRDALPRYLTESADLKGEVVEAESFLFIEVLFVDHRDPRRSKGAGAALVRGVEARARDLGKTAVFVDSWAGNGRKLNR</sequence>
<evidence type="ECO:0000313" key="1">
    <source>
        <dbReference type="EMBL" id="KAF2766847.1"/>
    </source>
</evidence>
<protein>
    <submittedName>
        <fullName evidence="1">GNAT family protein</fullName>
    </submittedName>
</protein>
<name>A0A6G1L1W8_9PEZI</name>
<proteinExistence type="predicted"/>
<accession>A0A6G1L1W8</accession>
<dbReference type="EMBL" id="ML995865">
    <property type="protein sequence ID" value="KAF2766847.1"/>
    <property type="molecule type" value="Genomic_DNA"/>
</dbReference>
<dbReference type="Proteomes" id="UP000799436">
    <property type="component" value="Unassembled WGS sequence"/>
</dbReference>
<dbReference type="Gene3D" id="3.40.630.30">
    <property type="match status" value="1"/>
</dbReference>